<dbReference type="AlphaFoldDB" id="A0A382CGQ4"/>
<proteinExistence type="predicted"/>
<reference evidence="2" key="1">
    <citation type="submission" date="2018-05" db="EMBL/GenBank/DDBJ databases">
        <authorList>
            <person name="Lanie J.A."/>
            <person name="Ng W.-L."/>
            <person name="Kazmierczak K.M."/>
            <person name="Andrzejewski T.M."/>
            <person name="Davidsen T.M."/>
            <person name="Wayne K.J."/>
            <person name="Tettelin H."/>
            <person name="Glass J.I."/>
            <person name="Rusch D."/>
            <person name="Podicherti R."/>
            <person name="Tsui H.-C.T."/>
            <person name="Winkler M.E."/>
        </authorList>
    </citation>
    <scope>NUCLEOTIDE SEQUENCE</scope>
</reference>
<feature type="transmembrane region" description="Helical" evidence="1">
    <location>
        <begin position="50"/>
        <end position="76"/>
    </location>
</feature>
<sequence length="132" mass="15301">MPIPSLFVFCGFLFLLHFILKYLSGFYAFDKPDHRKHHIRPISQIGGLTFSFLFLAVYFINLIPPWLLIGGLLSLLLGALDDNFDVTWQLKLLAQLSLVVFLAYTFWDRFAQVSFYNYIFNVTQPVLLAVFT</sequence>
<feature type="transmembrane region" description="Helical" evidence="1">
    <location>
        <begin position="6"/>
        <end position="29"/>
    </location>
</feature>
<accession>A0A382CGQ4</accession>
<evidence type="ECO:0000256" key="1">
    <source>
        <dbReference type="SAM" id="Phobius"/>
    </source>
</evidence>
<evidence type="ECO:0000313" key="2">
    <source>
        <dbReference type="EMBL" id="SVB24553.1"/>
    </source>
</evidence>
<dbReference type="EMBL" id="UINC01034153">
    <property type="protein sequence ID" value="SVB24553.1"/>
    <property type="molecule type" value="Genomic_DNA"/>
</dbReference>
<name>A0A382CGQ4_9ZZZZ</name>
<protein>
    <submittedName>
        <fullName evidence="2">Uncharacterized protein</fullName>
    </submittedName>
</protein>
<keyword evidence="1" id="KW-1133">Transmembrane helix</keyword>
<keyword evidence="1" id="KW-0812">Transmembrane</keyword>
<feature type="non-terminal residue" evidence="2">
    <location>
        <position position="132"/>
    </location>
</feature>
<feature type="transmembrane region" description="Helical" evidence="1">
    <location>
        <begin position="88"/>
        <end position="107"/>
    </location>
</feature>
<keyword evidence="1" id="KW-0472">Membrane</keyword>
<gene>
    <name evidence="2" type="ORF">METZ01_LOCUS177407</name>
</gene>
<organism evidence="2">
    <name type="scientific">marine metagenome</name>
    <dbReference type="NCBI Taxonomy" id="408172"/>
    <lineage>
        <taxon>unclassified sequences</taxon>
        <taxon>metagenomes</taxon>
        <taxon>ecological metagenomes</taxon>
    </lineage>
</organism>